<dbReference type="RefSeq" id="WP_005262567.1">
    <property type="nucleotide sequence ID" value="NZ_AJYC02000107.1"/>
</dbReference>
<protein>
    <submittedName>
        <fullName evidence="2">Uncharacterized protein</fullName>
    </submittedName>
</protein>
<evidence type="ECO:0000313" key="3">
    <source>
        <dbReference type="Proteomes" id="UP000005951"/>
    </source>
</evidence>
<dbReference type="EMBL" id="AJYC02000107">
    <property type="protein sequence ID" value="EKT78410.1"/>
    <property type="molecule type" value="Genomic_DNA"/>
</dbReference>
<sequence length="230" mass="24637">MPLSSPSRTSRRESIAAAVAKLHDDGHADVALVGGSAGADAILQLASQQPDLPDQLVLLSPNRVVDGLGGEPTLFIASEDEPVAHVSQQLADSSPGVDNERSFRRAPPTRRTSSTARAVTRHSKRSSSGWPTEDLPAGQPPTLDLDQRSLRPLTGESRVELKPKTVVVSLPIVDLDRSLRFYRDGLGLSPTGLDEAILAFEPCDWRLRSGVLAERNPGPDHGKRRAVTAP</sequence>
<dbReference type="Gene3D" id="3.40.50.1820">
    <property type="entry name" value="alpha/beta hydrolase"/>
    <property type="match status" value="1"/>
</dbReference>
<dbReference type="Proteomes" id="UP000005951">
    <property type="component" value="Unassembled WGS sequence"/>
</dbReference>
<feature type="compositionally biased region" description="Low complexity" evidence="1">
    <location>
        <begin position="105"/>
        <end position="118"/>
    </location>
</feature>
<dbReference type="AlphaFoldDB" id="K8XMW3"/>
<dbReference type="SUPFAM" id="SSF54593">
    <property type="entry name" value="Glyoxalase/Bleomycin resistance protein/Dihydroxybiphenyl dioxygenase"/>
    <property type="match status" value="1"/>
</dbReference>
<evidence type="ECO:0000256" key="1">
    <source>
        <dbReference type="SAM" id="MobiDB-lite"/>
    </source>
</evidence>
<accession>K8XMW3</accession>
<dbReference type="InterPro" id="IPR029068">
    <property type="entry name" value="Glyas_Bleomycin-R_OHBP_Dase"/>
</dbReference>
<proteinExistence type="predicted"/>
<dbReference type="Gene3D" id="3.10.180.10">
    <property type="entry name" value="2,3-Dihydroxybiphenyl 1,2-Dioxygenase, domain 1"/>
    <property type="match status" value="1"/>
</dbReference>
<dbReference type="SUPFAM" id="SSF53474">
    <property type="entry name" value="alpha/beta-Hydrolases"/>
    <property type="match status" value="1"/>
</dbReference>
<evidence type="ECO:0000313" key="2">
    <source>
        <dbReference type="EMBL" id="EKT78410.1"/>
    </source>
</evidence>
<dbReference type="InterPro" id="IPR029058">
    <property type="entry name" value="AB_hydrolase_fold"/>
</dbReference>
<comment type="caution">
    <text evidence="2">The sequence shown here is derived from an EMBL/GenBank/DDBJ whole genome shotgun (WGS) entry which is preliminary data.</text>
</comment>
<feature type="region of interest" description="Disordered" evidence="1">
    <location>
        <begin position="86"/>
        <end position="147"/>
    </location>
</feature>
<reference evidence="2 3" key="1">
    <citation type="journal article" date="2013" name="Genome Announc.">
        <title>Draft Genome Sequence of Rhodococcus opacus Strain M213 Shows a Diverse Catabolic Potential.</title>
        <authorList>
            <person name="Pathak A."/>
            <person name="Green S.J."/>
            <person name="Ogram A."/>
            <person name="Chauhan A."/>
        </authorList>
    </citation>
    <scope>NUCLEOTIDE SEQUENCE [LARGE SCALE GENOMIC DNA]</scope>
    <source>
        <strain evidence="2 3">M213</strain>
    </source>
</reference>
<organism evidence="2 3">
    <name type="scientific">Rhodococcus opacus M213</name>
    <dbReference type="NCBI Taxonomy" id="1129896"/>
    <lineage>
        <taxon>Bacteria</taxon>
        <taxon>Bacillati</taxon>
        <taxon>Actinomycetota</taxon>
        <taxon>Actinomycetes</taxon>
        <taxon>Mycobacteriales</taxon>
        <taxon>Nocardiaceae</taxon>
        <taxon>Rhodococcus</taxon>
    </lineage>
</organism>
<gene>
    <name evidence="2" type="ORF">WSS_A32825</name>
</gene>
<name>K8XMW3_RHOOP</name>